<gene>
    <name evidence="2" type="ORF">DAMNIGENAA_03550</name>
</gene>
<proteinExistence type="predicted"/>
<organism evidence="2 3">
    <name type="scientific">Desulforhabdus amnigena</name>
    <dbReference type="NCBI Taxonomy" id="40218"/>
    <lineage>
        <taxon>Bacteria</taxon>
        <taxon>Pseudomonadati</taxon>
        <taxon>Thermodesulfobacteriota</taxon>
        <taxon>Syntrophobacteria</taxon>
        <taxon>Syntrophobacterales</taxon>
        <taxon>Syntrophobacteraceae</taxon>
        <taxon>Desulforhabdus</taxon>
    </lineage>
</organism>
<keyword evidence="3" id="KW-1185">Reference proteome</keyword>
<dbReference type="Gene3D" id="1.20.120.20">
    <property type="entry name" value="Apolipoprotein"/>
    <property type="match status" value="1"/>
</dbReference>
<feature type="region of interest" description="Disordered" evidence="1">
    <location>
        <begin position="27"/>
        <end position="48"/>
    </location>
</feature>
<sequence length="155" mass="17412">MNKSKLFMMLTVFILSMGLFWGCGEKKEPEKTTTTAPTAVTPGEVKKEAKETVDKATALVKQQKEEYEKKLQAALDDYNKKIEELDAKAATIKEESKAQFAKEMEKLKAEEQELAKKLTALKSDTGTGWENIKTGLDNSLNELKKSYEQAASHFK</sequence>
<dbReference type="RefSeq" id="WP_281791942.1">
    <property type="nucleotide sequence ID" value="NZ_BSDR01000001.1"/>
</dbReference>
<name>A0A9W6D2A8_9BACT</name>
<evidence type="ECO:0000313" key="2">
    <source>
        <dbReference type="EMBL" id="GLI32922.1"/>
    </source>
</evidence>
<dbReference type="SUPFAM" id="SSF58113">
    <property type="entry name" value="Apolipoprotein A-I"/>
    <property type="match status" value="1"/>
</dbReference>
<feature type="compositionally biased region" description="Low complexity" evidence="1">
    <location>
        <begin position="32"/>
        <end position="43"/>
    </location>
</feature>
<protein>
    <submittedName>
        <fullName evidence="2">Uncharacterized protein</fullName>
    </submittedName>
</protein>
<evidence type="ECO:0000256" key="1">
    <source>
        <dbReference type="SAM" id="MobiDB-lite"/>
    </source>
</evidence>
<comment type="caution">
    <text evidence="2">The sequence shown here is derived from an EMBL/GenBank/DDBJ whole genome shotgun (WGS) entry which is preliminary data.</text>
</comment>
<accession>A0A9W6D2A8</accession>
<dbReference type="AlphaFoldDB" id="A0A9W6D2A8"/>
<dbReference type="EMBL" id="BSDR01000001">
    <property type="protein sequence ID" value="GLI32922.1"/>
    <property type="molecule type" value="Genomic_DNA"/>
</dbReference>
<evidence type="ECO:0000313" key="3">
    <source>
        <dbReference type="Proteomes" id="UP001144372"/>
    </source>
</evidence>
<dbReference type="Proteomes" id="UP001144372">
    <property type="component" value="Unassembled WGS sequence"/>
</dbReference>
<reference evidence="2" key="1">
    <citation type="submission" date="2022-12" db="EMBL/GenBank/DDBJ databases">
        <title>Reference genome sequencing for broad-spectrum identification of bacterial and archaeal isolates by mass spectrometry.</title>
        <authorList>
            <person name="Sekiguchi Y."/>
            <person name="Tourlousse D.M."/>
        </authorList>
    </citation>
    <scope>NUCLEOTIDE SEQUENCE</scope>
    <source>
        <strain evidence="2">ASRB1</strain>
    </source>
</reference>